<dbReference type="AlphaFoldDB" id="A0A562VPN7"/>
<comment type="caution">
    <text evidence="1">The sequence shown here is derived from an EMBL/GenBank/DDBJ whole genome shotgun (WGS) entry which is preliminary data.</text>
</comment>
<protein>
    <submittedName>
        <fullName evidence="1">Uncharacterized protein</fullName>
    </submittedName>
</protein>
<evidence type="ECO:0000313" key="1">
    <source>
        <dbReference type="EMBL" id="TWJ19818.1"/>
    </source>
</evidence>
<keyword evidence="2" id="KW-1185">Reference proteome</keyword>
<dbReference type="EMBL" id="VLLN01000006">
    <property type="protein sequence ID" value="TWJ19818.1"/>
    <property type="molecule type" value="Genomic_DNA"/>
</dbReference>
<proteinExistence type="predicted"/>
<evidence type="ECO:0000313" key="2">
    <source>
        <dbReference type="Proteomes" id="UP000319449"/>
    </source>
</evidence>
<organism evidence="1 2">
    <name type="scientific">Geobacter argillaceus</name>
    <dbReference type="NCBI Taxonomy" id="345631"/>
    <lineage>
        <taxon>Bacteria</taxon>
        <taxon>Pseudomonadati</taxon>
        <taxon>Thermodesulfobacteriota</taxon>
        <taxon>Desulfuromonadia</taxon>
        <taxon>Geobacterales</taxon>
        <taxon>Geobacteraceae</taxon>
        <taxon>Geobacter</taxon>
    </lineage>
</organism>
<dbReference type="Proteomes" id="UP000319449">
    <property type="component" value="Unassembled WGS sequence"/>
</dbReference>
<gene>
    <name evidence="1" type="ORF">JN12_01304</name>
</gene>
<dbReference type="RefSeq" id="WP_281287718.1">
    <property type="nucleotide sequence ID" value="NZ_VLLN01000006.1"/>
</dbReference>
<sequence>MLRTIENAAGEIVPEAGENRLLFRGKDGHATITFEEDCQVSSLN</sequence>
<accession>A0A562VPN7</accession>
<reference evidence="1 2" key="1">
    <citation type="submission" date="2019-07" db="EMBL/GenBank/DDBJ databases">
        <title>Genomic Encyclopedia of Archaeal and Bacterial Type Strains, Phase II (KMG-II): from individual species to whole genera.</title>
        <authorList>
            <person name="Goeker M."/>
        </authorList>
    </citation>
    <scope>NUCLEOTIDE SEQUENCE [LARGE SCALE GENOMIC DNA]</scope>
    <source>
        <strain evidence="1 2">ATCC BAA-1139</strain>
    </source>
</reference>
<name>A0A562VPN7_9BACT</name>